<dbReference type="Pfam" id="PF08436">
    <property type="entry name" value="DXP_redisom_C"/>
    <property type="match status" value="1"/>
</dbReference>
<keyword evidence="5 9" id="KW-0560">Oxidoreductase</keyword>
<comment type="catalytic activity">
    <reaction evidence="8">
        <text>2-C-methyl-D-erythritol 4-phosphate + NADP(+) = 1-deoxy-D-xylulose 5-phosphate + NADPH + H(+)</text>
        <dbReference type="Rhea" id="RHEA:13717"/>
        <dbReference type="ChEBI" id="CHEBI:15378"/>
        <dbReference type="ChEBI" id="CHEBI:57783"/>
        <dbReference type="ChEBI" id="CHEBI:57792"/>
        <dbReference type="ChEBI" id="CHEBI:58262"/>
        <dbReference type="ChEBI" id="CHEBI:58349"/>
        <dbReference type="EC" id="1.1.1.267"/>
    </reaction>
    <physiologicalReaction direction="right-to-left" evidence="8">
        <dbReference type="Rhea" id="RHEA:13719"/>
    </physiologicalReaction>
</comment>
<keyword evidence="3 9" id="KW-0479">Metal-binding</keyword>
<comment type="caution">
    <text evidence="9">Lacks conserved residue(s) required for the propagation of feature annotation.</text>
</comment>
<evidence type="ECO:0000259" key="11">
    <source>
        <dbReference type="Pfam" id="PF08436"/>
    </source>
</evidence>
<reference evidence="13 14" key="1">
    <citation type="submission" date="2018-05" db="EMBL/GenBank/DDBJ databases">
        <title>Acuticoccus sediminis sp. nov., isolated from deep-sea sediment of Indian Ocean.</title>
        <authorList>
            <person name="Liu X."/>
            <person name="Lai Q."/>
            <person name="Du Y."/>
            <person name="Sun F."/>
            <person name="Zhang X."/>
            <person name="Wang S."/>
            <person name="Shao Z."/>
        </authorList>
    </citation>
    <scope>NUCLEOTIDE SEQUENCE [LARGE SCALE GENOMIC DNA]</scope>
    <source>
        <strain evidence="13 14">PTG4-2</strain>
    </source>
</reference>
<evidence type="ECO:0000256" key="2">
    <source>
        <dbReference type="ARBA" id="ARBA00006825"/>
    </source>
</evidence>
<keyword evidence="14" id="KW-1185">Reference proteome</keyword>
<dbReference type="GO" id="GO:0070402">
    <property type="term" value="F:NADPH binding"/>
    <property type="evidence" value="ECO:0007669"/>
    <property type="project" value="InterPro"/>
</dbReference>
<feature type="binding site" evidence="9">
    <location>
        <position position="146"/>
    </location>
    <ligand>
        <name>1-deoxy-D-xylulose 5-phosphate</name>
        <dbReference type="ChEBI" id="CHEBI:57792"/>
    </ligand>
</feature>
<dbReference type="InterPro" id="IPR013512">
    <property type="entry name" value="DXP_reductoisomerase_N"/>
</dbReference>
<gene>
    <name evidence="9" type="primary">dxr</name>
    <name evidence="13" type="ORF">DLJ53_18835</name>
</gene>
<evidence type="ECO:0000256" key="4">
    <source>
        <dbReference type="ARBA" id="ARBA00022857"/>
    </source>
</evidence>
<feature type="binding site" evidence="9">
    <location>
        <position position="147"/>
    </location>
    <ligand>
        <name>1-deoxy-D-xylulose 5-phosphate</name>
        <dbReference type="ChEBI" id="CHEBI:57792"/>
    </ligand>
</feature>
<keyword evidence="4 9" id="KW-0521">NADP</keyword>
<feature type="binding site" evidence="9">
    <location>
        <position position="119"/>
    </location>
    <ligand>
        <name>NADPH</name>
        <dbReference type="ChEBI" id="CHEBI:57783"/>
    </ligand>
</feature>
<protein>
    <recommendedName>
        <fullName evidence="9">1-deoxy-D-xylulose 5-phosphate reductoisomerase</fullName>
        <shortName evidence="9">DXP reductoisomerase</shortName>
        <ecNumber evidence="9">1.1.1.267</ecNumber>
    </recommendedName>
    <alternativeName>
        <fullName evidence="9">1-deoxyxylulose-5-phosphate reductoisomerase</fullName>
    </alternativeName>
    <alternativeName>
        <fullName evidence="9">2-C-methyl-D-erythritol 4-phosphate synthase</fullName>
    </alternativeName>
</protein>
<dbReference type="Proteomes" id="UP000249590">
    <property type="component" value="Unassembled WGS sequence"/>
</dbReference>
<feature type="binding site" evidence="9">
    <location>
        <position position="145"/>
    </location>
    <ligand>
        <name>Mn(2+)</name>
        <dbReference type="ChEBI" id="CHEBI:29035"/>
    </ligand>
</feature>
<dbReference type="GO" id="GO:0051484">
    <property type="term" value="P:isopentenyl diphosphate biosynthetic process, methylerythritol 4-phosphate pathway involved in terpenoid biosynthetic process"/>
    <property type="evidence" value="ECO:0007669"/>
    <property type="project" value="TreeGrafter"/>
</dbReference>
<feature type="binding site" evidence="9">
    <location>
        <position position="13"/>
    </location>
    <ligand>
        <name>NADPH</name>
        <dbReference type="ChEBI" id="CHEBI:57783"/>
    </ligand>
</feature>
<evidence type="ECO:0000256" key="1">
    <source>
        <dbReference type="ARBA" id="ARBA00005094"/>
    </source>
</evidence>
<comment type="pathway">
    <text evidence="1 9">Isoprenoid biosynthesis; isopentenyl diphosphate biosynthesis via DXP pathway; isopentenyl diphosphate from 1-deoxy-D-xylulose 5-phosphate: step 1/6.</text>
</comment>
<evidence type="ECO:0000256" key="8">
    <source>
        <dbReference type="ARBA" id="ARBA00048543"/>
    </source>
</evidence>
<evidence type="ECO:0000313" key="14">
    <source>
        <dbReference type="Proteomes" id="UP000249590"/>
    </source>
</evidence>
<feature type="binding site" evidence="9">
    <location>
        <position position="10"/>
    </location>
    <ligand>
        <name>NADPH</name>
        <dbReference type="ChEBI" id="CHEBI:57783"/>
    </ligand>
</feature>
<organism evidence="13 14">
    <name type="scientific">Acuticoccus sediminis</name>
    <dbReference type="NCBI Taxonomy" id="2184697"/>
    <lineage>
        <taxon>Bacteria</taxon>
        <taxon>Pseudomonadati</taxon>
        <taxon>Pseudomonadota</taxon>
        <taxon>Alphaproteobacteria</taxon>
        <taxon>Hyphomicrobiales</taxon>
        <taxon>Amorphaceae</taxon>
        <taxon>Acuticoccus</taxon>
    </lineage>
</organism>
<comment type="caution">
    <text evidence="13">The sequence shown here is derived from an EMBL/GenBank/DDBJ whole genome shotgun (WGS) entry which is preliminary data.</text>
</comment>
<dbReference type="SUPFAM" id="SSF51735">
    <property type="entry name" value="NAD(P)-binding Rossmann-fold domains"/>
    <property type="match status" value="1"/>
</dbReference>
<feature type="binding site" evidence="9">
    <location>
        <position position="171"/>
    </location>
    <ligand>
        <name>1-deoxy-D-xylulose 5-phosphate</name>
        <dbReference type="ChEBI" id="CHEBI:57792"/>
    </ligand>
</feature>
<feature type="domain" description="1-deoxy-D-xylulose 5-phosphate reductoisomerase C-terminal" evidence="11">
    <location>
        <begin position="141"/>
        <end position="224"/>
    </location>
</feature>
<feature type="binding site" evidence="9">
    <location>
        <position position="194"/>
    </location>
    <ligand>
        <name>1-deoxy-D-xylulose 5-phosphate</name>
        <dbReference type="ChEBI" id="CHEBI:57792"/>
    </ligand>
</feature>
<dbReference type="GO" id="GO:0030604">
    <property type="term" value="F:1-deoxy-D-xylulose-5-phosphate reductoisomerase activity"/>
    <property type="evidence" value="ECO:0007669"/>
    <property type="project" value="UniProtKB-UniRule"/>
</dbReference>
<feature type="domain" description="DXP reductoisomerase C-terminal" evidence="12">
    <location>
        <begin position="256"/>
        <end position="374"/>
    </location>
</feature>
<dbReference type="PANTHER" id="PTHR30525">
    <property type="entry name" value="1-DEOXY-D-XYLULOSE 5-PHOSPHATE REDUCTOISOMERASE"/>
    <property type="match status" value="1"/>
</dbReference>
<feature type="binding site" evidence="9">
    <location>
        <position position="121"/>
    </location>
    <ligand>
        <name>NADPH</name>
        <dbReference type="ChEBI" id="CHEBI:57783"/>
    </ligand>
</feature>
<evidence type="ECO:0000259" key="12">
    <source>
        <dbReference type="Pfam" id="PF13288"/>
    </source>
</evidence>
<evidence type="ECO:0000256" key="9">
    <source>
        <dbReference type="HAMAP-Rule" id="MF_00183"/>
    </source>
</evidence>
<feature type="binding site" evidence="9">
    <location>
        <position position="120"/>
    </location>
    <ligand>
        <name>1-deoxy-D-xylulose 5-phosphate</name>
        <dbReference type="ChEBI" id="CHEBI:57792"/>
    </ligand>
</feature>
<dbReference type="NCBIfam" id="TIGR00243">
    <property type="entry name" value="Dxr"/>
    <property type="match status" value="1"/>
</dbReference>
<keyword evidence="13" id="KW-0413">Isomerase</keyword>
<keyword evidence="6 9" id="KW-0464">Manganese</keyword>
<feature type="binding site" evidence="9">
    <location>
        <position position="207"/>
    </location>
    <ligand>
        <name>1-deoxy-D-xylulose 5-phosphate</name>
        <dbReference type="ChEBI" id="CHEBI:57792"/>
    </ligand>
</feature>
<feature type="binding site" evidence="9">
    <location>
        <position position="12"/>
    </location>
    <ligand>
        <name>NADPH</name>
        <dbReference type="ChEBI" id="CHEBI:57783"/>
    </ligand>
</feature>
<feature type="binding site" evidence="9">
    <location>
        <position position="216"/>
    </location>
    <ligand>
        <name>1-deoxy-D-xylulose 5-phosphate</name>
        <dbReference type="ChEBI" id="CHEBI:57792"/>
    </ligand>
</feature>
<accession>A0A8B2NJK9</accession>
<evidence type="ECO:0000313" key="13">
    <source>
        <dbReference type="EMBL" id="RAH99814.1"/>
    </source>
</evidence>
<comment type="similarity">
    <text evidence="2 9">Belongs to the DXR family.</text>
</comment>
<dbReference type="SUPFAM" id="SSF55347">
    <property type="entry name" value="Glyceraldehyde-3-phosphate dehydrogenase-like, C-terminal domain"/>
    <property type="match status" value="1"/>
</dbReference>
<dbReference type="RefSeq" id="WP_111348104.1">
    <property type="nucleotide sequence ID" value="NZ_QHHQ01000004.1"/>
</dbReference>
<feature type="domain" description="1-deoxy-D-xylulose 5-phosphate reductoisomerase N-terminal" evidence="10">
    <location>
        <begin position="4"/>
        <end position="127"/>
    </location>
</feature>
<feature type="binding site" evidence="9">
    <location>
        <position position="200"/>
    </location>
    <ligand>
        <name>NADPH</name>
        <dbReference type="ChEBI" id="CHEBI:57783"/>
    </ligand>
</feature>
<keyword evidence="9" id="KW-0460">Magnesium</keyword>
<dbReference type="EMBL" id="QHHQ01000004">
    <property type="protein sequence ID" value="RAH99814.1"/>
    <property type="molecule type" value="Genomic_DNA"/>
</dbReference>
<feature type="binding site" evidence="9">
    <location>
        <position position="212"/>
    </location>
    <ligand>
        <name>1-deoxy-D-xylulose 5-phosphate</name>
        <dbReference type="ChEBI" id="CHEBI:57792"/>
    </ligand>
</feature>
<dbReference type="GO" id="GO:0016853">
    <property type="term" value="F:isomerase activity"/>
    <property type="evidence" value="ECO:0007669"/>
    <property type="project" value="UniProtKB-KW"/>
</dbReference>
<dbReference type="InterPro" id="IPR036169">
    <property type="entry name" value="DXPR_C_sf"/>
</dbReference>
<feature type="binding site" evidence="9">
    <location>
        <position position="34"/>
    </location>
    <ligand>
        <name>NADPH</name>
        <dbReference type="ChEBI" id="CHEBI:57783"/>
    </ligand>
</feature>
<evidence type="ECO:0000256" key="5">
    <source>
        <dbReference type="ARBA" id="ARBA00023002"/>
    </source>
</evidence>
<comment type="function">
    <text evidence="9">Catalyzes the NADPH-dependent rearrangement and reduction of 1-deoxy-D-xylulose-5-phosphate (DXP) to 2-C-methyl-D-erythritol 4-phosphate (MEP).</text>
</comment>
<evidence type="ECO:0000256" key="3">
    <source>
        <dbReference type="ARBA" id="ARBA00022723"/>
    </source>
</evidence>
<sequence length="386" mass="39906">MTRVVLLGATGSVGQSALAAIEAGGFELVGIAAGRDVSGLAAIAERFRPGMTVLADPAGGAALASRLGPLGLASDAGPAAMEALAAMEADRVVVAIPGFAALRPTLAAVDAGRIICLANKECLVAAGDVVMPRARAAGATVLPVDSEHNAIFQVFENDALGAIRRIVLTASGGPFRTWTHEAMARARAKDALKHPNWSMGAKITVDSATMMNKGLEVIEAHHLFPVGIERIGVVVHPQSIVHGMVEYADGSVLAHMSNPSMVTPVAHCLHYPDRGGAPVSPLDLVATSPLTFEAPDETRFPALRLAREALAAGGHATNILNAANEVAVTAFLNDRIGFLDISRVVSDTLECLAHRGGASATVDDVESTDREARDVAERLTYACSAA</sequence>
<dbReference type="Gene3D" id="1.10.1740.10">
    <property type="match status" value="1"/>
</dbReference>
<dbReference type="AlphaFoldDB" id="A0A8B2NJK9"/>
<dbReference type="Pfam" id="PF02670">
    <property type="entry name" value="DXP_reductoisom"/>
    <property type="match status" value="1"/>
</dbReference>
<dbReference type="Pfam" id="PF13288">
    <property type="entry name" value="DXPR_C"/>
    <property type="match status" value="1"/>
</dbReference>
<dbReference type="SUPFAM" id="SSF69055">
    <property type="entry name" value="1-deoxy-D-xylulose-5-phosphate reductoisomerase, C-terminal domain"/>
    <property type="match status" value="1"/>
</dbReference>
<dbReference type="InterPro" id="IPR003821">
    <property type="entry name" value="DXP_reductoisomerase"/>
</dbReference>
<proteinExistence type="inferred from homology"/>
<feature type="binding site" evidence="9">
    <location>
        <position position="147"/>
    </location>
    <ligand>
        <name>Mn(2+)</name>
        <dbReference type="ChEBI" id="CHEBI:29035"/>
    </ligand>
</feature>
<evidence type="ECO:0000256" key="6">
    <source>
        <dbReference type="ARBA" id="ARBA00023211"/>
    </source>
</evidence>
<feature type="binding site" evidence="9">
    <location>
        <position position="35"/>
    </location>
    <ligand>
        <name>NADPH</name>
        <dbReference type="ChEBI" id="CHEBI:57783"/>
    </ligand>
</feature>
<dbReference type="EC" id="1.1.1.267" evidence="9"/>
<dbReference type="PIRSF" id="PIRSF006205">
    <property type="entry name" value="Dxp_reductismrs"/>
    <property type="match status" value="1"/>
</dbReference>
<evidence type="ECO:0000256" key="7">
    <source>
        <dbReference type="ARBA" id="ARBA00023229"/>
    </source>
</evidence>
<dbReference type="PANTHER" id="PTHR30525:SF0">
    <property type="entry name" value="1-DEOXY-D-XYLULOSE 5-PHOSPHATE REDUCTOISOMERASE, CHLOROPLASTIC"/>
    <property type="match status" value="1"/>
</dbReference>
<dbReference type="OrthoDB" id="9806546at2"/>
<dbReference type="HAMAP" id="MF_00183">
    <property type="entry name" value="DXP_reductoisom"/>
    <property type="match status" value="1"/>
</dbReference>
<dbReference type="GO" id="GO:0030145">
    <property type="term" value="F:manganese ion binding"/>
    <property type="evidence" value="ECO:0007669"/>
    <property type="project" value="TreeGrafter"/>
</dbReference>
<dbReference type="InterPro" id="IPR026877">
    <property type="entry name" value="DXPR_C"/>
</dbReference>
<feature type="binding site" evidence="9">
    <location>
        <position position="216"/>
    </location>
    <ligand>
        <name>Mn(2+)</name>
        <dbReference type="ChEBI" id="CHEBI:29035"/>
    </ligand>
</feature>
<dbReference type="Gene3D" id="3.40.50.720">
    <property type="entry name" value="NAD(P)-binding Rossmann-like Domain"/>
    <property type="match status" value="1"/>
</dbReference>
<dbReference type="UniPathway" id="UPA00056">
    <property type="reaction ID" value="UER00092"/>
</dbReference>
<dbReference type="InterPro" id="IPR036291">
    <property type="entry name" value="NAD(P)-bd_dom_sf"/>
</dbReference>
<evidence type="ECO:0000259" key="10">
    <source>
        <dbReference type="Pfam" id="PF02670"/>
    </source>
</evidence>
<feature type="binding site" evidence="9">
    <location>
        <position position="213"/>
    </location>
    <ligand>
        <name>1-deoxy-D-xylulose 5-phosphate</name>
        <dbReference type="ChEBI" id="CHEBI:57792"/>
    </ligand>
</feature>
<keyword evidence="7 9" id="KW-0414">Isoprene biosynthesis</keyword>
<dbReference type="InterPro" id="IPR013644">
    <property type="entry name" value="DXP_reductoisomerase_C"/>
</dbReference>
<comment type="cofactor">
    <cofactor evidence="9">
        <name>Mg(2+)</name>
        <dbReference type="ChEBI" id="CHEBI:18420"/>
    </cofactor>
    <cofactor evidence="9">
        <name>Mn(2+)</name>
        <dbReference type="ChEBI" id="CHEBI:29035"/>
    </cofactor>
</comment>
<feature type="binding site" evidence="9">
    <location>
        <position position="11"/>
    </location>
    <ligand>
        <name>NADPH</name>
        <dbReference type="ChEBI" id="CHEBI:57783"/>
    </ligand>
</feature>
<name>A0A8B2NJK9_9HYPH</name>